<evidence type="ECO:0000313" key="2">
    <source>
        <dbReference type="EMBL" id="GJT92599.1"/>
    </source>
</evidence>
<proteinExistence type="predicted"/>
<comment type="caution">
    <text evidence="2">The sequence shown here is derived from an EMBL/GenBank/DDBJ whole genome shotgun (WGS) entry which is preliminary data.</text>
</comment>
<reference evidence="2" key="2">
    <citation type="submission" date="2022-01" db="EMBL/GenBank/DDBJ databases">
        <authorList>
            <person name="Yamashiro T."/>
            <person name="Shiraishi A."/>
            <person name="Satake H."/>
            <person name="Nakayama K."/>
        </authorList>
    </citation>
    <scope>NUCLEOTIDE SEQUENCE</scope>
</reference>
<protein>
    <submittedName>
        <fullName evidence="2">Uncharacterized protein</fullName>
    </submittedName>
</protein>
<evidence type="ECO:0000256" key="1">
    <source>
        <dbReference type="SAM" id="Coils"/>
    </source>
</evidence>
<gene>
    <name evidence="2" type="ORF">Tco_1081444</name>
</gene>
<sequence>MILTSAKQITALNKEIANLNNQFSKEKSIVSYIHEERKKLKDDFKTREDELFDKLIQSEKKIKELDNILVKTGRSIQTMHMFSPKPDLFYHTEQKMALGYQNPFYLKQDQQKQQSLYNGRVLLEKHDPPAAKSREEVYFSKTSKTASVSNIISKPFSIPDDEFSDDAPNVARKFLNEVKDTIVMLQHVVKHRMHANINNLSARVHHEIHKICKDESAPIVNQVDARLQKFKNHFVKEVAKFVRDFKSLAKEADDSLDKITVLEKENDLLLRAVVNRDIMYIVQNHSIVVSFDLQTKLERRYGVSVSALHKKPQRTKTYMSYPGAAIRRNQDLLYTKILEDIECSPTLRNSIYAVLTLTNMAYRPYSRHYK</sequence>
<name>A0ABQ5HYG6_9ASTR</name>
<dbReference type="Proteomes" id="UP001151760">
    <property type="component" value="Unassembled WGS sequence"/>
</dbReference>
<keyword evidence="1" id="KW-0175">Coiled coil</keyword>
<organism evidence="2 3">
    <name type="scientific">Tanacetum coccineum</name>
    <dbReference type="NCBI Taxonomy" id="301880"/>
    <lineage>
        <taxon>Eukaryota</taxon>
        <taxon>Viridiplantae</taxon>
        <taxon>Streptophyta</taxon>
        <taxon>Embryophyta</taxon>
        <taxon>Tracheophyta</taxon>
        <taxon>Spermatophyta</taxon>
        <taxon>Magnoliopsida</taxon>
        <taxon>eudicotyledons</taxon>
        <taxon>Gunneridae</taxon>
        <taxon>Pentapetalae</taxon>
        <taxon>asterids</taxon>
        <taxon>campanulids</taxon>
        <taxon>Asterales</taxon>
        <taxon>Asteraceae</taxon>
        <taxon>Asteroideae</taxon>
        <taxon>Anthemideae</taxon>
        <taxon>Anthemidinae</taxon>
        <taxon>Tanacetum</taxon>
    </lineage>
</organism>
<accession>A0ABQ5HYG6</accession>
<feature type="coiled-coil region" evidence="1">
    <location>
        <begin position="2"/>
        <end position="29"/>
    </location>
</feature>
<reference evidence="2" key="1">
    <citation type="journal article" date="2022" name="Int. J. Mol. Sci.">
        <title>Draft Genome of Tanacetum Coccineum: Genomic Comparison of Closely Related Tanacetum-Family Plants.</title>
        <authorList>
            <person name="Yamashiro T."/>
            <person name="Shiraishi A."/>
            <person name="Nakayama K."/>
            <person name="Satake H."/>
        </authorList>
    </citation>
    <scope>NUCLEOTIDE SEQUENCE</scope>
</reference>
<evidence type="ECO:0000313" key="3">
    <source>
        <dbReference type="Proteomes" id="UP001151760"/>
    </source>
</evidence>
<dbReference type="EMBL" id="BQNB010020124">
    <property type="protein sequence ID" value="GJT92599.1"/>
    <property type="molecule type" value="Genomic_DNA"/>
</dbReference>
<keyword evidence="3" id="KW-1185">Reference proteome</keyword>